<dbReference type="Gene3D" id="3.40.50.2300">
    <property type="match status" value="1"/>
</dbReference>
<dbReference type="GO" id="GO:0000160">
    <property type="term" value="P:phosphorelay signal transduction system"/>
    <property type="evidence" value="ECO:0007669"/>
    <property type="project" value="InterPro"/>
</dbReference>
<evidence type="ECO:0000256" key="4">
    <source>
        <dbReference type="ARBA" id="ARBA00023163"/>
    </source>
</evidence>
<dbReference type="SMART" id="SM00448">
    <property type="entry name" value="REC"/>
    <property type="match status" value="1"/>
</dbReference>
<proteinExistence type="predicted"/>
<dbReference type="PRINTS" id="PR00038">
    <property type="entry name" value="HTHLUXR"/>
</dbReference>
<evidence type="ECO:0000256" key="3">
    <source>
        <dbReference type="ARBA" id="ARBA00023125"/>
    </source>
</evidence>
<dbReference type="GO" id="GO:0006355">
    <property type="term" value="P:regulation of DNA-templated transcription"/>
    <property type="evidence" value="ECO:0007669"/>
    <property type="project" value="InterPro"/>
</dbReference>
<reference evidence="8 9" key="1">
    <citation type="submission" date="2020-07" db="EMBL/GenBank/DDBJ databases">
        <title>Sequencing the genomes of 1000 actinobacteria strains.</title>
        <authorList>
            <person name="Klenk H.-P."/>
        </authorList>
    </citation>
    <scope>NUCLEOTIDE SEQUENCE [LARGE SCALE GENOMIC DNA]</scope>
    <source>
        <strain evidence="8 9">DSM 26474</strain>
    </source>
</reference>
<comment type="caution">
    <text evidence="8">The sequence shown here is derived from an EMBL/GenBank/DDBJ whole genome shotgun (WGS) entry which is preliminary data.</text>
</comment>
<dbReference type="AlphaFoldDB" id="A0A852SR51"/>
<dbReference type="RefSeq" id="WP_179548257.1">
    <property type="nucleotide sequence ID" value="NZ_BSEW01000002.1"/>
</dbReference>
<dbReference type="PANTHER" id="PTHR43214">
    <property type="entry name" value="TWO-COMPONENT RESPONSE REGULATOR"/>
    <property type="match status" value="1"/>
</dbReference>
<dbReference type="Proteomes" id="UP000549913">
    <property type="component" value="Unassembled WGS sequence"/>
</dbReference>
<dbReference type="InterPro" id="IPR011006">
    <property type="entry name" value="CheY-like_superfamily"/>
</dbReference>
<dbReference type="InterPro" id="IPR039420">
    <property type="entry name" value="WalR-like"/>
</dbReference>
<protein>
    <submittedName>
        <fullName evidence="8">DNA-binding NarL/FixJ family response regulator</fullName>
    </submittedName>
</protein>
<dbReference type="GO" id="GO:0003677">
    <property type="term" value="F:DNA binding"/>
    <property type="evidence" value="ECO:0007669"/>
    <property type="project" value="UniProtKB-KW"/>
</dbReference>
<dbReference type="InterPro" id="IPR016032">
    <property type="entry name" value="Sig_transdc_resp-reg_C-effctor"/>
</dbReference>
<dbReference type="PROSITE" id="PS00622">
    <property type="entry name" value="HTH_LUXR_1"/>
    <property type="match status" value="1"/>
</dbReference>
<dbReference type="InterPro" id="IPR000792">
    <property type="entry name" value="Tscrpt_reg_LuxR_C"/>
</dbReference>
<evidence type="ECO:0000313" key="8">
    <source>
        <dbReference type="EMBL" id="NYD71262.1"/>
    </source>
</evidence>
<dbReference type="SMART" id="SM00421">
    <property type="entry name" value="HTH_LUXR"/>
    <property type="match status" value="1"/>
</dbReference>
<dbReference type="InterPro" id="IPR001789">
    <property type="entry name" value="Sig_transdc_resp-reg_receiver"/>
</dbReference>
<evidence type="ECO:0000256" key="5">
    <source>
        <dbReference type="PROSITE-ProRule" id="PRU00169"/>
    </source>
</evidence>
<evidence type="ECO:0000256" key="1">
    <source>
        <dbReference type="ARBA" id="ARBA00022553"/>
    </source>
</evidence>
<feature type="domain" description="Response regulatory" evidence="7">
    <location>
        <begin position="5"/>
        <end position="120"/>
    </location>
</feature>
<feature type="modified residue" description="4-aspartylphosphate" evidence="5">
    <location>
        <position position="56"/>
    </location>
</feature>
<keyword evidence="3 8" id="KW-0238">DNA-binding</keyword>
<dbReference type="PANTHER" id="PTHR43214:SF24">
    <property type="entry name" value="TRANSCRIPTIONAL REGULATORY PROTEIN NARL-RELATED"/>
    <property type="match status" value="1"/>
</dbReference>
<dbReference type="SUPFAM" id="SSF52172">
    <property type="entry name" value="CheY-like"/>
    <property type="match status" value="1"/>
</dbReference>
<feature type="domain" description="HTH luxR-type" evidence="6">
    <location>
        <begin position="156"/>
        <end position="221"/>
    </location>
</feature>
<keyword evidence="1 5" id="KW-0597">Phosphoprotein</keyword>
<evidence type="ECO:0000313" key="9">
    <source>
        <dbReference type="Proteomes" id="UP000549913"/>
    </source>
</evidence>
<dbReference type="EMBL" id="JACCBM010000001">
    <property type="protein sequence ID" value="NYD71262.1"/>
    <property type="molecule type" value="Genomic_DNA"/>
</dbReference>
<sequence length="224" mass="23862">MSAIRVAVADDQELFVYGLRMLIESQSDLELAGTAHDGAEAVALVDRTRPDVVLMDIRMPALNGIEATLRITAGTDSQVVMLTTFQQEQAVFESLKHGASAFVTKDVAPEVLLDTIRAVHAGDAPQSPVTGQGSLTALVRARAEAPATVTTDARPAPQALAALSPREREIYLLAATGLRNAQIAAATFVSEATVKSHIRSVLAKLGLYSRAQIVVHAYEHRLVS</sequence>
<keyword evidence="4" id="KW-0804">Transcription</keyword>
<dbReference type="CDD" id="cd06170">
    <property type="entry name" value="LuxR_C_like"/>
    <property type="match status" value="1"/>
</dbReference>
<dbReference type="CDD" id="cd17535">
    <property type="entry name" value="REC_NarL-like"/>
    <property type="match status" value="1"/>
</dbReference>
<evidence type="ECO:0000259" key="6">
    <source>
        <dbReference type="PROSITE" id="PS50043"/>
    </source>
</evidence>
<dbReference type="Pfam" id="PF00196">
    <property type="entry name" value="GerE"/>
    <property type="match status" value="1"/>
</dbReference>
<evidence type="ECO:0000259" key="7">
    <source>
        <dbReference type="PROSITE" id="PS50110"/>
    </source>
</evidence>
<accession>A0A852SR51</accession>
<dbReference type="PROSITE" id="PS50110">
    <property type="entry name" value="RESPONSE_REGULATORY"/>
    <property type="match status" value="1"/>
</dbReference>
<keyword evidence="2" id="KW-0805">Transcription regulation</keyword>
<name>A0A852SR51_9MICO</name>
<dbReference type="InterPro" id="IPR058245">
    <property type="entry name" value="NreC/VraR/RcsB-like_REC"/>
</dbReference>
<organism evidence="8 9">
    <name type="scientific">Herbiconiux flava</name>
    <dbReference type="NCBI Taxonomy" id="881268"/>
    <lineage>
        <taxon>Bacteria</taxon>
        <taxon>Bacillati</taxon>
        <taxon>Actinomycetota</taxon>
        <taxon>Actinomycetes</taxon>
        <taxon>Micrococcales</taxon>
        <taxon>Microbacteriaceae</taxon>
        <taxon>Herbiconiux</taxon>
    </lineage>
</organism>
<dbReference type="PROSITE" id="PS50043">
    <property type="entry name" value="HTH_LUXR_2"/>
    <property type="match status" value="1"/>
</dbReference>
<gene>
    <name evidence="8" type="ORF">BJ984_002420</name>
</gene>
<keyword evidence="9" id="KW-1185">Reference proteome</keyword>
<evidence type="ECO:0000256" key="2">
    <source>
        <dbReference type="ARBA" id="ARBA00023015"/>
    </source>
</evidence>
<dbReference type="SUPFAM" id="SSF46894">
    <property type="entry name" value="C-terminal effector domain of the bipartite response regulators"/>
    <property type="match status" value="1"/>
</dbReference>
<dbReference type="Pfam" id="PF00072">
    <property type="entry name" value="Response_reg"/>
    <property type="match status" value="1"/>
</dbReference>